<dbReference type="AlphaFoldDB" id="A0A0T5VH22"/>
<comment type="caution">
    <text evidence="2">The sequence shown here is derived from an EMBL/GenBank/DDBJ whole genome shotgun (WGS) entry which is preliminary data.</text>
</comment>
<evidence type="ECO:0000256" key="1">
    <source>
        <dbReference type="SAM" id="SignalP"/>
    </source>
</evidence>
<accession>A0A0T5VH22</accession>
<name>A0A0T5VH22_9SPHI</name>
<proteinExistence type="predicted"/>
<feature type="chain" id="PRO_5006665061" evidence="1">
    <location>
        <begin position="21"/>
        <end position="310"/>
    </location>
</feature>
<dbReference type="RefSeq" id="WP_057935172.1">
    <property type="nucleotide sequence ID" value="NZ_LMZQ01000057.1"/>
</dbReference>
<dbReference type="EMBL" id="LMZQ01000057">
    <property type="protein sequence ID" value="KRT13158.1"/>
    <property type="molecule type" value="Genomic_DNA"/>
</dbReference>
<keyword evidence="3" id="KW-1185">Reference proteome</keyword>
<protein>
    <submittedName>
        <fullName evidence="2">Uncharacterized protein</fullName>
    </submittedName>
</protein>
<feature type="signal peptide" evidence="1">
    <location>
        <begin position="1"/>
        <end position="20"/>
    </location>
</feature>
<organism evidence="2 3">
    <name type="scientific">Pedobacter ginsenosidimutans</name>
    <dbReference type="NCBI Taxonomy" id="687842"/>
    <lineage>
        <taxon>Bacteria</taxon>
        <taxon>Pseudomonadati</taxon>
        <taxon>Bacteroidota</taxon>
        <taxon>Sphingobacteriia</taxon>
        <taxon>Sphingobacteriales</taxon>
        <taxon>Sphingobacteriaceae</taxon>
        <taxon>Pedobacter</taxon>
    </lineage>
</organism>
<evidence type="ECO:0000313" key="3">
    <source>
        <dbReference type="Proteomes" id="UP000051950"/>
    </source>
</evidence>
<dbReference type="STRING" id="687842.ASU31_26085"/>
<reference evidence="2 3" key="1">
    <citation type="submission" date="2015-11" db="EMBL/GenBank/DDBJ databases">
        <title>Sequence of Pedobacter ginsenosidimutans.</title>
        <authorList>
            <person name="Carson E."/>
            <person name="Keyser V."/>
            <person name="Newman J."/>
            <person name="Miller J."/>
        </authorList>
    </citation>
    <scope>NUCLEOTIDE SEQUENCE [LARGE SCALE GENOMIC DNA]</scope>
    <source>
        <strain evidence="2 3">KACC 14530</strain>
    </source>
</reference>
<dbReference type="OrthoDB" id="750073at2"/>
<sequence length="310" mass="35407">MTRLISACILNLLVVFSVVAQQPRKPAVVCNGILLTRFTEVKSEGVKEKDTSKILYVQNSLKDSLFIYKIAGGIRSEATAYSLSNDRKGLYLRAKSILNGAGSIEPLKITFSDAKHTVLINQDEYKLFPEFYAKVKQQVGKRHSVIGLFNLMEDYLEDYSINDIYLVLLSDSHERWGKGIRQSKITTQRNQSDLKDTWNYKYQYNCSGKLELVKGTSAEETHFSKRMNYLNPGLIEINIYRNTEDRQIISRKASYDPLKLNLLKQTDHIEITGKNTEVIITTTIGRKILGKLKSLRMSQAEVIRLVDLNK</sequence>
<dbReference type="Proteomes" id="UP000051950">
    <property type="component" value="Unassembled WGS sequence"/>
</dbReference>
<keyword evidence="1" id="KW-0732">Signal</keyword>
<gene>
    <name evidence="2" type="ORF">ASU31_26085</name>
</gene>
<evidence type="ECO:0000313" key="2">
    <source>
        <dbReference type="EMBL" id="KRT13158.1"/>
    </source>
</evidence>